<dbReference type="InterPro" id="IPR011009">
    <property type="entry name" value="Kinase-like_dom_sf"/>
</dbReference>
<reference evidence="1 2" key="1">
    <citation type="submission" date="2015-06" db="EMBL/GenBank/DDBJ databases">
        <title>Cloning and characterization of the uncialamcin biosynthetic gene cluster.</title>
        <authorList>
            <person name="Yan X."/>
            <person name="Huang T."/>
            <person name="Ge H."/>
            <person name="Shen B."/>
        </authorList>
    </citation>
    <scope>NUCLEOTIDE SEQUENCE [LARGE SCALE GENOMIC DNA]</scope>
    <source>
        <strain evidence="1 2">DCA2648</strain>
    </source>
</reference>
<gene>
    <name evidence="1" type="ORF">AB852_01725</name>
</gene>
<keyword evidence="2" id="KW-1185">Reference proteome</keyword>
<evidence type="ECO:0000313" key="2">
    <source>
        <dbReference type="Proteomes" id="UP000186455"/>
    </source>
</evidence>
<organism evidence="1 2">
    <name type="scientific">Streptomyces uncialis</name>
    <dbReference type="NCBI Taxonomy" id="1048205"/>
    <lineage>
        <taxon>Bacteria</taxon>
        <taxon>Bacillati</taxon>
        <taxon>Actinomycetota</taxon>
        <taxon>Actinomycetes</taxon>
        <taxon>Kitasatosporales</taxon>
        <taxon>Streptomycetaceae</taxon>
        <taxon>Streptomyces</taxon>
    </lineage>
</organism>
<sequence>MSVDDGTDVPLGSLVPGDRIGDGGQGEVFALTSWPDLLYKKYRDPRQVDGDALAALVAVRRALPEGPRAALDGTAAWPLCRVVGQDGRVTGFLMRRAPGPMSWRTDAGATKLTELAFLLRPPKPAWQAVVQPSPAERYALAVALVDALERLHTMGLVVGDLSAANILWTVRPEPAVFLLDCDGARLVGRPPVLAQADTIDWADPLARGGSVSVDSDRYKSALAVCRVLACDAYAAPGAPFVPVPGCLDERREAAVRTLLERAGGPYGTRPDLGQWRVALAGRDVIRLTAAAPAPRPPVDRAKFDDLRRRHTIRLR</sequence>
<dbReference type="SUPFAM" id="SSF56112">
    <property type="entry name" value="Protein kinase-like (PK-like)"/>
    <property type="match status" value="1"/>
</dbReference>
<protein>
    <recommendedName>
        <fullName evidence="3">Protein kinase domain-containing protein</fullName>
    </recommendedName>
</protein>
<dbReference type="AlphaFoldDB" id="A0A1Q4VCI5"/>
<dbReference type="GeneID" id="96793628"/>
<evidence type="ECO:0008006" key="3">
    <source>
        <dbReference type="Google" id="ProtNLM"/>
    </source>
</evidence>
<evidence type="ECO:0000313" key="1">
    <source>
        <dbReference type="EMBL" id="OKH95564.1"/>
    </source>
</evidence>
<dbReference type="EMBL" id="LFBV01000001">
    <property type="protein sequence ID" value="OKH95564.1"/>
    <property type="molecule type" value="Genomic_DNA"/>
</dbReference>
<dbReference type="Gene3D" id="1.10.510.10">
    <property type="entry name" value="Transferase(Phosphotransferase) domain 1"/>
    <property type="match status" value="1"/>
</dbReference>
<dbReference type="RefSeq" id="WP_073782870.1">
    <property type="nucleotide sequence ID" value="NZ_CP109290.1"/>
</dbReference>
<accession>A0A1Q4VCI5</accession>
<dbReference type="STRING" id="1048205.AB852_01725"/>
<comment type="caution">
    <text evidence="1">The sequence shown here is derived from an EMBL/GenBank/DDBJ whole genome shotgun (WGS) entry which is preliminary data.</text>
</comment>
<proteinExistence type="predicted"/>
<dbReference type="Proteomes" id="UP000186455">
    <property type="component" value="Unassembled WGS sequence"/>
</dbReference>
<name>A0A1Q4VCI5_9ACTN</name>